<dbReference type="InterPro" id="IPR006450">
    <property type="entry name" value="Phage_HK97_gp6-like"/>
</dbReference>
<evidence type="ECO:0000313" key="1">
    <source>
        <dbReference type="EMBL" id="BAT61227.1"/>
    </source>
</evidence>
<dbReference type="CDD" id="cd08054">
    <property type="entry name" value="gp6"/>
    <property type="match status" value="1"/>
</dbReference>
<name>A0A0S3PZ86_9BRAD</name>
<dbReference type="EMBL" id="AP014946">
    <property type="protein sequence ID" value="BAT61227.1"/>
    <property type="molecule type" value="Genomic_DNA"/>
</dbReference>
<accession>A0A0S3PZ86</accession>
<dbReference type="OrthoDB" id="7597216at2"/>
<dbReference type="Gene3D" id="1.10.3230.30">
    <property type="entry name" value="Phage gp6-like head-tail connector protein"/>
    <property type="match status" value="1"/>
</dbReference>
<dbReference type="KEGG" id="vgo:GJW-30_1_03784"/>
<gene>
    <name evidence="1" type="ORF">GJW-30_1_03784</name>
</gene>
<dbReference type="Proteomes" id="UP000236884">
    <property type="component" value="Chromosome"/>
</dbReference>
<organism evidence="1 2">
    <name type="scientific">Variibacter gotjawalensis</name>
    <dbReference type="NCBI Taxonomy" id="1333996"/>
    <lineage>
        <taxon>Bacteria</taxon>
        <taxon>Pseudomonadati</taxon>
        <taxon>Pseudomonadota</taxon>
        <taxon>Alphaproteobacteria</taxon>
        <taxon>Hyphomicrobiales</taxon>
        <taxon>Nitrobacteraceae</taxon>
        <taxon>Variibacter</taxon>
    </lineage>
</organism>
<dbReference type="InterPro" id="IPR021146">
    <property type="entry name" value="Phage_gp6-like_head-tail"/>
</dbReference>
<dbReference type="NCBIfam" id="TIGR01560">
    <property type="entry name" value="put_DNA_pack"/>
    <property type="match status" value="1"/>
</dbReference>
<reference evidence="1 2" key="1">
    <citation type="submission" date="2015-08" db="EMBL/GenBank/DDBJ databases">
        <title>Investigation of the bacterial diversity of lava forest soil.</title>
        <authorList>
            <person name="Lee J.S."/>
        </authorList>
    </citation>
    <scope>NUCLEOTIDE SEQUENCE [LARGE SCALE GENOMIC DNA]</scope>
    <source>
        <strain evidence="1 2">GJW-30</strain>
    </source>
</reference>
<dbReference type="RefSeq" id="WP_096357955.1">
    <property type="nucleotide sequence ID" value="NZ_AP014946.1"/>
</dbReference>
<dbReference type="InterPro" id="IPR011738">
    <property type="entry name" value="Phage_CHP"/>
</dbReference>
<proteinExistence type="predicted"/>
<keyword evidence="2" id="KW-1185">Reference proteome</keyword>
<sequence>MAEAGLSASEPIGLDEAKAFLRVAHADEDALIGTLIAAARDYVETQTRRELAADVPAALRQAMRLLIAHWYEHRATASDRAAQIPDGVGALIAPYRELSL</sequence>
<dbReference type="NCBIfam" id="TIGR02215">
    <property type="entry name" value="phage_chp_gp8"/>
    <property type="match status" value="1"/>
</dbReference>
<protein>
    <submittedName>
        <fullName evidence="1">Phage gp6-like head-tail connector protein</fullName>
    </submittedName>
</protein>
<evidence type="ECO:0000313" key="2">
    <source>
        <dbReference type="Proteomes" id="UP000236884"/>
    </source>
</evidence>
<dbReference type="Pfam" id="PF05135">
    <property type="entry name" value="Phage_connect_1"/>
    <property type="match status" value="1"/>
</dbReference>
<dbReference type="AlphaFoldDB" id="A0A0S3PZ86"/>